<dbReference type="Proteomes" id="UP000011841">
    <property type="component" value="Chromosome"/>
</dbReference>
<dbReference type="PATRIC" id="fig|1245469.3.peg.1083"/>
<evidence type="ECO:0000313" key="1">
    <source>
        <dbReference type="EMBL" id="BAM87066.1"/>
    </source>
</evidence>
<dbReference type="GeneID" id="301821131"/>
<dbReference type="HOGENOM" id="CLU_2749821_0_0_5"/>
<name>M4Z2T3_9BRAD</name>
<proteinExistence type="predicted"/>
<evidence type="ECO:0000313" key="2">
    <source>
        <dbReference type="Proteomes" id="UP000011841"/>
    </source>
</evidence>
<dbReference type="STRING" id="1245469.S58_10550"/>
<gene>
    <name evidence="1" type="ORF">S58_10550</name>
</gene>
<dbReference type="AlphaFoldDB" id="M4Z2T3"/>
<accession>M4Z2T3</accession>
<dbReference type="KEGG" id="aol:S58_10550"/>
<dbReference type="RefSeq" id="WP_015664201.1">
    <property type="nucleotide sequence ID" value="NC_020453.1"/>
</dbReference>
<protein>
    <submittedName>
        <fullName evidence="1">Anthranilate synthase component I</fullName>
    </submittedName>
</protein>
<organism evidence="1 2">
    <name type="scientific">Bradyrhizobium oligotrophicum S58</name>
    <dbReference type="NCBI Taxonomy" id="1245469"/>
    <lineage>
        <taxon>Bacteria</taxon>
        <taxon>Pseudomonadati</taxon>
        <taxon>Pseudomonadota</taxon>
        <taxon>Alphaproteobacteria</taxon>
        <taxon>Hyphomicrobiales</taxon>
        <taxon>Nitrobacteraceae</taxon>
        <taxon>Bradyrhizobium</taxon>
    </lineage>
</organism>
<reference evidence="1 2" key="1">
    <citation type="journal article" date="2013" name="Appl. Environ. Microbiol.">
        <title>Genome analysis suggests that the soil oligotrophic bacterium Agromonas oligotrophica (Bradyrhizobium oligotrophicum) is a nitrogen-fixing symbiont of Aeschynomene indica.</title>
        <authorList>
            <person name="Okubo T."/>
            <person name="Fukushima S."/>
            <person name="Itakura M."/>
            <person name="Oshima K."/>
            <person name="Longtonglang A."/>
            <person name="Teaumroong N."/>
            <person name="Mitsui H."/>
            <person name="Hattori M."/>
            <person name="Hattori R."/>
            <person name="Hattori T."/>
            <person name="Minamisawa K."/>
        </authorList>
    </citation>
    <scope>NUCLEOTIDE SEQUENCE [LARGE SCALE GENOMIC DNA]</scope>
    <source>
        <strain evidence="1 2">S58</strain>
    </source>
</reference>
<sequence>MTTALGPGKRAESCPHWHLASIVNSPSLPHHNAVRRVGNDVAVASLPGRIVWLDWRADMALMKPSATRPR</sequence>
<keyword evidence="2" id="KW-1185">Reference proteome</keyword>
<dbReference type="EMBL" id="AP012603">
    <property type="protein sequence ID" value="BAM87066.1"/>
    <property type="molecule type" value="Genomic_DNA"/>
</dbReference>